<comment type="caution">
    <text evidence="1">The sequence shown here is derived from an EMBL/GenBank/DDBJ whole genome shotgun (WGS) entry which is preliminary data.</text>
</comment>
<evidence type="ECO:0000313" key="1">
    <source>
        <dbReference type="EMBL" id="MFD1702810.1"/>
    </source>
</evidence>
<keyword evidence="2" id="KW-1185">Reference proteome</keyword>
<gene>
    <name evidence="1" type="ORF">ACFSCV_07315</name>
</gene>
<name>A0ABW4K428_9HYPH</name>
<organism evidence="1 2">
    <name type="scientific">Methylopila henanensis</name>
    <dbReference type="NCBI Taxonomy" id="873516"/>
    <lineage>
        <taxon>Bacteria</taxon>
        <taxon>Pseudomonadati</taxon>
        <taxon>Pseudomonadota</taxon>
        <taxon>Alphaproteobacteria</taxon>
        <taxon>Hyphomicrobiales</taxon>
        <taxon>Methylopilaceae</taxon>
        <taxon>Methylopila</taxon>
    </lineage>
</organism>
<accession>A0ABW4K428</accession>
<proteinExistence type="predicted"/>
<reference evidence="2" key="1">
    <citation type="journal article" date="2019" name="Int. J. Syst. Evol. Microbiol.">
        <title>The Global Catalogue of Microorganisms (GCM) 10K type strain sequencing project: providing services to taxonomists for standard genome sequencing and annotation.</title>
        <authorList>
            <consortium name="The Broad Institute Genomics Platform"/>
            <consortium name="The Broad Institute Genome Sequencing Center for Infectious Disease"/>
            <person name="Wu L."/>
            <person name="Ma J."/>
        </authorList>
    </citation>
    <scope>NUCLEOTIDE SEQUENCE [LARGE SCALE GENOMIC DNA]</scope>
    <source>
        <strain evidence="2">KCTC 23707</strain>
    </source>
</reference>
<dbReference type="RefSeq" id="WP_378798437.1">
    <property type="nucleotide sequence ID" value="NZ_JBHUER010000004.1"/>
</dbReference>
<dbReference type="Proteomes" id="UP001597308">
    <property type="component" value="Unassembled WGS sequence"/>
</dbReference>
<evidence type="ECO:0000313" key="2">
    <source>
        <dbReference type="Proteomes" id="UP001597308"/>
    </source>
</evidence>
<sequence>MTRDDFAAQLNQLLEFTSDPTEIASWAHELYLSEQHEPGVDDFLLGLIAMSMGEQFLIPIEEIRMMISSISK</sequence>
<dbReference type="EMBL" id="JBHUER010000004">
    <property type="protein sequence ID" value="MFD1702810.1"/>
    <property type="molecule type" value="Genomic_DNA"/>
</dbReference>
<protein>
    <submittedName>
        <fullName evidence="1">Uncharacterized protein</fullName>
    </submittedName>
</protein>